<evidence type="ECO:0000313" key="2">
    <source>
        <dbReference type="EMBL" id="RSU97429.1"/>
    </source>
</evidence>
<dbReference type="AlphaFoldDB" id="A0AAJ4RZP2"/>
<protein>
    <submittedName>
        <fullName evidence="2">Uncharacterized protein</fullName>
    </submittedName>
</protein>
<feature type="transmembrane region" description="Helical" evidence="1">
    <location>
        <begin position="53"/>
        <end position="75"/>
    </location>
</feature>
<organism evidence="2 3">
    <name type="scientific">Sphingomonas koreensis</name>
    <dbReference type="NCBI Taxonomy" id="93064"/>
    <lineage>
        <taxon>Bacteria</taxon>
        <taxon>Pseudomonadati</taxon>
        <taxon>Pseudomonadota</taxon>
        <taxon>Alphaproteobacteria</taxon>
        <taxon>Sphingomonadales</taxon>
        <taxon>Sphingomonadaceae</taxon>
        <taxon>Sphingomonas</taxon>
    </lineage>
</organism>
<keyword evidence="1" id="KW-1133">Transmembrane helix</keyword>
<comment type="caution">
    <text evidence="2">The sequence shown here is derived from an EMBL/GenBank/DDBJ whole genome shotgun (WGS) entry which is preliminary data.</text>
</comment>
<gene>
    <name evidence="2" type="ORF">CA257_22770</name>
</gene>
<proteinExistence type="predicted"/>
<evidence type="ECO:0000256" key="1">
    <source>
        <dbReference type="SAM" id="Phobius"/>
    </source>
</evidence>
<sequence>MTRRTIFAIIRLSVFTIWLLILLPITLLQIGFSSGGILSPSKMIEDLSTANPLIIYSILAWATVLYGVYLVILIVRKLAER</sequence>
<dbReference type="EMBL" id="QQWO01000035">
    <property type="protein sequence ID" value="RSU97429.1"/>
    <property type="molecule type" value="Genomic_DNA"/>
</dbReference>
<keyword evidence="1" id="KW-0812">Transmembrane</keyword>
<name>A0AAJ4RZP2_9SPHN</name>
<feature type="transmembrane region" description="Helical" evidence="1">
    <location>
        <begin position="12"/>
        <end position="33"/>
    </location>
</feature>
<dbReference type="Proteomes" id="UP000286681">
    <property type="component" value="Unassembled WGS sequence"/>
</dbReference>
<evidence type="ECO:0000313" key="3">
    <source>
        <dbReference type="Proteomes" id="UP000286681"/>
    </source>
</evidence>
<keyword evidence="1" id="KW-0472">Membrane</keyword>
<reference evidence="2 3" key="1">
    <citation type="submission" date="2018-07" db="EMBL/GenBank/DDBJ databases">
        <title>Genomic and Epidemiologic Investigation of an Indolent Hospital Outbreak.</title>
        <authorList>
            <person name="Johnson R.C."/>
            <person name="Deming C."/>
            <person name="Conlan S."/>
            <person name="Zellmer C.J."/>
            <person name="Michelin A.V."/>
            <person name="Lee-Lin S."/>
            <person name="Thomas P.J."/>
            <person name="Park M."/>
            <person name="Weingarten R.A."/>
            <person name="Less J."/>
            <person name="Dekker J.P."/>
            <person name="Frank K.M."/>
            <person name="Musser K.A."/>
            <person name="Mcquiston J.R."/>
            <person name="Henderson D.K."/>
            <person name="Lau A.F."/>
            <person name="Palmore T.N."/>
            <person name="Segre J.A."/>
        </authorList>
    </citation>
    <scope>NUCLEOTIDE SEQUENCE [LARGE SCALE GENOMIC DNA]</scope>
    <source>
        <strain evidence="2 3">SK-NIH.Env10_0317</strain>
    </source>
</reference>
<accession>A0AAJ4RZP2</accession>